<sequence>QLKKKILNETRRIINKDKIRQLNYKSISTLSNTKSNSQYDKDKQKSKKEKKDNNPKVKLAGGILGSFLICSFAYLIILFKNKNEEDDIETSETAEEFENGNPLSYLNMDEEVIEVSFFRDESL</sequence>
<evidence type="ECO:0000313" key="3">
    <source>
        <dbReference type="EMBL" id="CRG98220.1"/>
    </source>
</evidence>
<evidence type="ECO:0000256" key="1">
    <source>
        <dbReference type="SAM" id="MobiDB-lite"/>
    </source>
</evidence>
<dbReference type="AlphaFoldDB" id="A0A1J1H0J5"/>
<feature type="transmembrane region" description="Helical" evidence="2">
    <location>
        <begin position="57"/>
        <end position="79"/>
    </location>
</feature>
<name>A0A1J1H0J5_PLAGA</name>
<organism evidence="3 4">
    <name type="scientific">Plasmodium gallinaceum</name>
    <dbReference type="NCBI Taxonomy" id="5849"/>
    <lineage>
        <taxon>Eukaryota</taxon>
        <taxon>Sar</taxon>
        <taxon>Alveolata</taxon>
        <taxon>Apicomplexa</taxon>
        <taxon>Aconoidasida</taxon>
        <taxon>Haemosporida</taxon>
        <taxon>Plasmodiidae</taxon>
        <taxon>Plasmodium</taxon>
        <taxon>Plasmodium (Haemamoeba)</taxon>
    </lineage>
</organism>
<dbReference type="RefSeq" id="XP_028531017.1">
    <property type="nucleotide sequence ID" value="XM_028674690.1"/>
</dbReference>
<feature type="non-terminal residue" evidence="3">
    <location>
        <position position="1"/>
    </location>
</feature>
<accession>A0A1J1H0J5</accession>
<gene>
    <name evidence="3" type="ORF">PGAL8A_00000500</name>
</gene>
<evidence type="ECO:0000256" key="2">
    <source>
        <dbReference type="SAM" id="Phobius"/>
    </source>
</evidence>
<feature type="compositionally biased region" description="Basic and acidic residues" evidence="1">
    <location>
        <begin position="39"/>
        <end position="55"/>
    </location>
</feature>
<comment type="caution">
    <text evidence="3">The sequence shown here is derived from an EMBL/GenBank/DDBJ whole genome shotgun (WGS) entry which is preliminary data.</text>
</comment>
<proteinExistence type="predicted"/>
<dbReference type="EMBL" id="CVMV01000145">
    <property type="protein sequence ID" value="CRG98220.1"/>
    <property type="molecule type" value="Genomic_DNA"/>
</dbReference>
<dbReference type="GeneID" id="39728527"/>
<keyword evidence="2" id="KW-0812">Transmembrane</keyword>
<keyword evidence="2" id="KW-0472">Membrane</keyword>
<keyword evidence="2" id="KW-1133">Transmembrane helix</keyword>
<protein>
    <submittedName>
        <fullName evidence="3">Reticulocyte binding protein, putative</fullName>
    </submittedName>
</protein>
<dbReference type="VEuPathDB" id="PlasmoDB:PGAL8A_00000500"/>
<dbReference type="Proteomes" id="UP000220797">
    <property type="component" value="Unassembled WGS sequence"/>
</dbReference>
<feature type="region of interest" description="Disordered" evidence="1">
    <location>
        <begin position="30"/>
        <end position="57"/>
    </location>
</feature>
<reference evidence="3" key="1">
    <citation type="submission" date="2015-04" db="EMBL/GenBank/DDBJ databases">
        <authorList>
            <consortium name="Pathogen Informatics"/>
        </authorList>
    </citation>
    <scope>NUCLEOTIDE SEQUENCE [LARGE SCALE GENOMIC DNA]</scope>
    <source>
        <strain evidence="3">8A</strain>
    </source>
</reference>
<evidence type="ECO:0000313" key="4">
    <source>
        <dbReference type="Proteomes" id="UP000220797"/>
    </source>
</evidence>
<keyword evidence="4" id="KW-1185">Reference proteome</keyword>